<dbReference type="EMBL" id="NPKH01000028">
    <property type="protein sequence ID" value="PAP93055.1"/>
    <property type="molecule type" value="Genomic_DNA"/>
</dbReference>
<reference evidence="1 2" key="1">
    <citation type="submission" date="2017-08" db="EMBL/GenBank/DDBJ databases">
        <title>Mesorhizobium wenxinae sp. nov., a novel rhizobial species isolated from root nodules of chickpea (Cicer arietinum L.).</title>
        <authorList>
            <person name="Zhang J."/>
        </authorList>
    </citation>
    <scope>NUCLEOTIDE SEQUENCE [LARGE SCALE GENOMIC DNA]</scope>
    <source>
        <strain evidence="2">WYCCWR 10019</strain>
    </source>
</reference>
<comment type="caution">
    <text evidence="1">The sequence shown here is derived from an EMBL/GenBank/DDBJ whole genome shotgun (WGS) entry which is preliminary data.</text>
</comment>
<dbReference type="AlphaFoldDB" id="A0A271KDE5"/>
<accession>A0A271KDE5</accession>
<sequence>MIVMATHDKDRAFRELIRSEDYRRKLRDLLRLDGEQTLPPRLLALAVELQEELERGGIDFADENP</sequence>
<name>A0A271KDE5_9HYPH</name>
<organism evidence="1 2">
    <name type="scientific">Mesorhizobium wenxiniae</name>
    <dbReference type="NCBI Taxonomy" id="2014805"/>
    <lineage>
        <taxon>Bacteria</taxon>
        <taxon>Pseudomonadati</taxon>
        <taxon>Pseudomonadota</taxon>
        <taxon>Alphaproteobacteria</taxon>
        <taxon>Hyphomicrobiales</taxon>
        <taxon>Phyllobacteriaceae</taxon>
        <taxon>Mesorhizobium</taxon>
    </lineage>
</organism>
<evidence type="ECO:0000313" key="1">
    <source>
        <dbReference type="EMBL" id="PAP93055.1"/>
    </source>
</evidence>
<proteinExistence type="predicted"/>
<keyword evidence="2" id="KW-1185">Reference proteome</keyword>
<gene>
    <name evidence="1" type="ORF">CIT31_23330</name>
</gene>
<evidence type="ECO:0000313" key="2">
    <source>
        <dbReference type="Proteomes" id="UP000215931"/>
    </source>
</evidence>
<protein>
    <submittedName>
        <fullName evidence="1">Uncharacterized protein</fullName>
    </submittedName>
</protein>
<dbReference type="Proteomes" id="UP000215931">
    <property type="component" value="Unassembled WGS sequence"/>
</dbReference>